<feature type="compositionally biased region" description="Basic and acidic residues" evidence="1">
    <location>
        <begin position="60"/>
        <end position="70"/>
    </location>
</feature>
<sequence length="70" mass="7824">MQRRPALSTTSSPITSWSKLTQPLHSVQQLSLTKHQTLIPHTGSLNLGTQPASTTQHRHQREEQEANADK</sequence>
<feature type="compositionally biased region" description="Polar residues" evidence="1">
    <location>
        <begin position="43"/>
        <end position="55"/>
    </location>
</feature>
<feature type="region of interest" description="Disordered" evidence="1">
    <location>
        <begin position="1"/>
        <end position="20"/>
    </location>
</feature>
<feature type="compositionally biased region" description="Polar residues" evidence="1">
    <location>
        <begin position="7"/>
        <end position="20"/>
    </location>
</feature>
<protein>
    <submittedName>
        <fullName evidence="2">Uncharacterized protein</fullName>
    </submittedName>
</protein>
<dbReference type="Proteomes" id="UP000324222">
    <property type="component" value="Unassembled WGS sequence"/>
</dbReference>
<evidence type="ECO:0000313" key="2">
    <source>
        <dbReference type="EMBL" id="MPC31712.1"/>
    </source>
</evidence>
<dbReference type="AlphaFoldDB" id="A0A5B7EC33"/>
<gene>
    <name evidence="2" type="ORF">E2C01_025009</name>
</gene>
<proteinExistence type="predicted"/>
<comment type="caution">
    <text evidence="2">The sequence shown here is derived from an EMBL/GenBank/DDBJ whole genome shotgun (WGS) entry which is preliminary data.</text>
</comment>
<dbReference type="EMBL" id="VSRR010002490">
    <property type="protein sequence ID" value="MPC31712.1"/>
    <property type="molecule type" value="Genomic_DNA"/>
</dbReference>
<keyword evidence="3" id="KW-1185">Reference proteome</keyword>
<reference evidence="2 3" key="1">
    <citation type="submission" date="2019-05" db="EMBL/GenBank/DDBJ databases">
        <title>Another draft genome of Portunus trituberculatus and its Hox gene families provides insights of decapod evolution.</title>
        <authorList>
            <person name="Jeong J.-H."/>
            <person name="Song I."/>
            <person name="Kim S."/>
            <person name="Choi T."/>
            <person name="Kim D."/>
            <person name="Ryu S."/>
            <person name="Kim W."/>
        </authorList>
    </citation>
    <scope>NUCLEOTIDE SEQUENCE [LARGE SCALE GENOMIC DNA]</scope>
    <source>
        <tissue evidence="2">Muscle</tissue>
    </source>
</reference>
<feature type="region of interest" description="Disordered" evidence="1">
    <location>
        <begin position="38"/>
        <end position="70"/>
    </location>
</feature>
<evidence type="ECO:0000313" key="3">
    <source>
        <dbReference type="Proteomes" id="UP000324222"/>
    </source>
</evidence>
<name>A0A5B7EC33_PORTR</name>
<accession>A0A5B7EC33</accession>
<organism evidence="2 3">
    <name type="scientific">Portunus trituberculatus</name>
    <name type="common">Swimming crab</name>
    <name type="synonym">Neptunus trituberculatus</name>
    <dbReference type="NCBI Taxonomy" id="210409"/>
    <lineage>
        <taxon>Eukaryota</taxon>
        <taxon>Metazoa</taxon>
        <taxon>Ecdysozoa</taxon>
        <taxon>Arthropoda</taxon>
        <taxon>Crustacea</taxon>
        <taxon>Multicrustacea</taxon>
        <taxon>Malacostraca</taxon>
        <taxon>Eumalacostraca</taxon>
        <taxon>Eucarida</taxon>
        <taxon>Decapoda</taxon>
        <taxon>Pleocyemata</taxon>
        <taxon>Brachyura</taxon>
        <taxon>Eubrachyura</taxon>
        <taxon>Portunoidea</taxon>
        <taxon>Portunidae</taxon>
        <taxon>Portuninae</taxon>
        <taxon>Portunus</taxon>
    </lineage>
</organism>
<evidence type="ECO:0000256" key="1">
    <source>
        <dbReference type="SAM" id="MobiDB-lite"/>
    </source>
</evidence>